<dbReference type="EMBL" id="JARJCN010000001">
    <property type="protein sequence ID" value="KAJ7104343.1"/>
    <property type="molecule type" value="Genomic_DNA"/>
</dbReference>
<accession>A0AAD6UNF4</accession>
<evidence type="ECO:0000313" key="3">
    <source>
        <dbReference type="Proteomes" id="UP001222325"/>
    </source>
</evidence>
<evidence type="ECO:0000313" key="2">
    <source>
        <dbReference type="EMBL" id="KAJ7104343.1"/>
    </source>
</evidence>
<sequence length="215" mass="22815">MSSQGMASEAQQPGPKHRRRRTTSALSISADLESKIVLSSGAQAFTPHRTAHDIAVGAFTLTGSARASLQCFSPDHPLLSGEFSPTHGYIDPAARLPMPGDSPPASPACSFASIPALSRTSAAFATAEGSKEGQERTGLGLGPQTMRRTQTRIHPVLYALERDSRMGTGRVACAGCTAKGTNFPRCKKCSQVWCSRECRLSSVHRCVTARRAGET</sequence>
<evidence type="ECO:0000256" key="1">
    <source>
        <dbReference type="SAM" id="MobiDB-lite"/>
    </source>
</evidence>
<dbReference type="Proteomes" id="UP001222325">
    <property type="component" value="Unassembled WGS sequence"/>
</dbReference>
<proteinExistence type="predicted"/>
<name>A0AAD6UNF4_9AGAR</name>
<dbReference type="AlphaFoldDB" id="A0AAD6UNF4"/>
<feature type="compositionally biased region" description="Polar residues" evidence="1">
    <location>
        <begin position="1"/>
        <end position="11"/>
    </location>
</feature>
<gene>
    <name evidence="2" type="ORF">B0H15DRAFT_942339</name>
</gene>
<organism evidence="2 3">
    <name type="scientific">Mycena belliarum</name>
    <dbReference type="NCBI Taxonomy" id="1033014"/>
    <lineage>
        <taxon>Eukaryota</taxon>
        <taxon>Fungi</taxon>
        <taxon>Dikarya</taxon>
        <taxon>Basidiomycota</taxon>
        <taxon>Agaricomycotina</taxon>
        <taxon>Agaricomycetes</taxon>
        <taxon>Agaricomycetidae</taxon>
        <taxon>Agaricales</taxon>
        <taxon>Marasmiineae</taxon>
        <taxon>Mycenaceae</taxon>
        <taxon>Mycena</taxon>
    </lineage>
</organism>
<keyword evidence="3" id="KW-1185">Reference proteome</keyword>
<feature type="region of interest" description="Disordered" evidence="1">
    <location>
        <begin position="1"/>
        <end position="24"/>
    </location>
</feature>
<comment type="caution">
    <text evidence="2">The sequence shown here is derived from an EMBL/GenBank/DDBJ whole genome shotgun (WGS) entry which is preliminary data.</text>
</comment>
<protein>
    <submittedName>
        <fullName evidence="2">Uncharacterized protein</fullName>
    </submittedName>
</protein>
<reference evidence="2" key="1">
    <citation type="submission" date="2023-03" db="EMBL/GenBank/DDBJ databases">
        <title>Massive genome expansion in bonnet fungi (Mycena s.s.) driven by repeated elements and novel gene families across ecological guilds.</title>
        <authorList>
            <consortium name="Lawrence Berkeley National Laboratory"/>
            <person name="Harder C.B."/>
            <person name="Miyauchi S."/>
            <person name="Viragh M."/>
            <person name="Kuo A."/>
            <person name="Thoen E."/>
            <person name="Andreopoulos B."/>
            <person name="Lu D."/>
            <person name="Skrede I."/>
            <person name="Drula E."/>
            <person name="Henrissat B."/>
            <person name="Morin E."/>
            <person name="Kohler A."/>
            <person name="Barry K."/>
            <person name="LaButti K."/>
            <person name="Morin E."/>
            <person name="Salamov A."/>
            <person name="Lipzen A."/>
            <person name="Mereny Z."/>
            <person name="Hegedus B."/>
            <person name="Baldrian P."/>
            <person name="Stursova M."/>
            <person name="Weitz H."/>
            <person name="Taylor A."/>
            <person name="Grigoriev I.V."/>
            <person name="Nagy L.G."/>
            <person name="Martin F."/>
            <person name="Kauserud H."/>
        </authorList>
    </citation>
    <scope>NUCLEOTIDE SEQUENCE</scope>
    <source>
        <strain evidence="2">CBHHK173m</strain>
    </source>
</reference>